<gene>
    <name evidence="1" type="ORF">EBB79_17265</name>
</gene>
<organism evidence="1 2">
    <name type="scientific">Parasedimentitalea marina</name>
    <dbReference type="NCBI Taxonomy" id="2483033"/>
    <lineage>
        <taxon>Bacteria</taxon>
        <taxon>Pseudomonadati</taxon>
        <taxon>Pseudomonadota</taxon>
        <taxon>Alphaproteobacteria</taxon>
        <taxon>Rhodobacterales</taxon>
        <taxon>Paracoccaceae</taxon>
        <taxon>Parasedimentitalea</taxon>
    </lineage>
</organism>
<accession>A0A3T0N657</accession>
<dbReference type="Proteomes" id="UP000283063">
    <property type="component" value="Chromosome"/>
</dbReference>
<sequence>MWEMTNFLTLWLENASSKTFRAIQVEAGLPLFFSTFDRQSELHKTTRKIGFAMIWNLILHLLRLGKESGSSFFVSSNAGSHTDSFC</sequence>
<dbReference type="EMBL" id="CP033219">
    <property type="protein sequence ID" value="AZV79442.1"/>
    <property type="molecule type" value="Genomic_DNA"/>
</dbReference>
<proteinExistence type="predicted"/>
<evidence type="ECO:0000313" key="1">
    <source>
        <dbReference type="EMBL" id="AZV79442.1"/>
    </source>
</evidence>
<protein>
    <submittedName>
        <fullName evidence="1">Uncharacterized protein</fullName>
    </submittedName>
</protein>
<dbReference type="KEGG" id="sedi:EBB79_17265"/>
<dbReference type="AlphaFoldDB" id="A0A3T0N657"/>
<name>A0A3T0N657_9RHOB</name>
<evidence type="ECO:0000313" key="2">
    <source>
        <dbReference type="Proteomes" id="UP000283063"/>
    </source>
</evidence>
<reference evidence="1 2" key="1">
    <citation type="submission" date="2018-10" db="EMBL/GenBank/DDBJ databases">
        <title>Parasedimentitalea marina sp. nov., a psychrophilic bacterium isolated from deep seawater of the New Britain Trench.</title>
        <authorList>
            <person name="Cao J."/>
        </authorList>
    </citation>
    <scope>NUCLEOTIDE SEQUENCE [LARGE SCALE GENOMIC DNA]</scope>
    <source>
        <strain evidence="1 2">W43</strain>
    </source>
</reference>
<keyword evidence="2" id="KW-1185">Reference proteome</keyword>